<proteinExistence type="predicted"/>
<evidence type="ECO:0000313" key="1">
    <source>
        <dbReference type="EMBL" id="EMA57225.1"/>
    </source>
</evidence>
<sequence>MGLDWSDGVPVVRIDAPILAVEFLRRCMEIVRILNTVQILGYRPVFPFVSDKIALFQPRERGSDRVRVFLDSGRNF</sequence>
<dbReference type="Proteomes" id="UP000011650">
    <property type="component" value="Unassembled WGS sequence"/>
</dbReference>
<protein>
    <submittedName>
        <fullName evidence="1">Uncharacterized protein</fullName>
    </submittedName>
</protein>
<keyword evidence="2" id="KW-1185">Reference proteome</keyword>
<organism evidence="1 2">
    <name type="scientific">Halorubrum lipolyticum DSM 21995</name>
    <dbReference type="NCBI Taxonomy" id="1227482"/>
    <lineage>
        <taxon>Archaea</taxon>
        <taxon>Methanobacteriati</taxon>
        <taxon>Methanobacteriota</taxon>
        <taxon>Stenosarchaea group</taxon>
        <taxon>Halobacteria</taxon>
        <taxon>Halobacteriales</taxon>
        <taxon>Haloferacaceae</taxon>
        <taxon>Halorubrum</taxon>
    </lineage>
</organism>
<gene>
    <name evidence="1" type="ORF">C469_15873</name>
</gene>
<dbReference type="EMBL" id="AOJG01000041">
    <property type="protein sequence ID" value="EMA57225.1"/>
    <property type="molecule type" value="Genomic_DNA"/>
</dbReference>
<comment type="caution">
    <text evidence="1">The sequence shown here is derived from an EMBL/GenBank/DDBJ whole genome shotgun (WGS) entry which is preliminary data.</text>
</comment>
<evidence type="ECO:0000313" key="2">
    <source>
        <dbReference type="Proteomes" id="UP000011650"/>
    </source>
</evidence>
<dbReference type="AlphaFoldDB" id="M0NKL3"/>
<name>M0NKL3_9EURY</name>
<reference evidence="1 2" key="1">
    <citation type="journal article" date="2014" name="PLoS Genet.">
        <title>Phylogenetically driven sequencing of extremely halophilic archaea reveals strategies for static and dynamic osmo-response.</title>
        <authorList>
            <person name="Becker E.A."/>
            <person name="Seitzer P.M."/>
            <person name="Tritt A."/>
            <person name="Larsen D."/>
            <person name="Krusor M."/>
            <person name="Yao A.I."/>
            <person name="Wu D."/>
            <person name="Madern D."/>
            <person name="Eisen J.A."/>
            <person name="Darling A.E."/>
            <person name="Facciotti M.T."/>
        </authorList>
    </citation>
    <scope>NUCLEOTIDE SEQUENCE [LARGE SCALE GENOMIC DNA]</scope>
    <source>
        <strain evidence="1 2">DSM 21995</strain>
    </source>
</reference>
<accession>M0NKL3</accession>